<gene>
    <name evidence="2" type="primary">106095358</name>
</gene>
<dbReference type="AlphaFoldDB" id="A0A1I8P1K0"/>
<dbReference type="OrthoDB" id="8009808at2759"/>
<feature type="region of interest" description="Disordered" evidence="1">
    <location>
        <begin position="306"/>
        <end position="333"/>
    </location>
</feature>
<dbReference type="KEGG" id="scac:106095358"/>
<evidence type="ECO:0000256" key="1">
    <source>
        <dbReference type="SAM" id="MobiDB-lite"/>
    </source>
</evidence>
<dbReference type="Proteomes" id="UP000095300">
    <property type="component" value="Unassembled WGS sequence"/>
</dbReference>
<accession>A0A1I8P1K0</accession>
<reference evidence="2" key="1">
    <citation type="submission" date="2020-05" db="UniProtKB">
        <authorList>
            <consortium name="EnsemblMetazoa"/>
        </authorList>
    </citation>
    <scope>IDENTIFICATION</scope>
    <source>
        <strain evidence="2">USDA</strain>
    </source>
</reference>
<sequence length="425" mass="48035">MIEEGSHEKLISNCLKIQESGYTKEITTTLNDDNSMESHVQCDKNGQLSNATGEDEQSYNNHHIVPIGLLIVFATIYLGMSSLPRCFVNCAEKNILRTTQTYPHPENIKGAQNVLDRLLEYKDICKDLAIFTKDINKTQHEENKTVSQKQSLLDFAESSGDTVDGGSGRGDKCSKAYSKKNKKSKYSIKMPSNGKNGFHKNKNSTKAKVNKFTKTDKKDAEPIIYLFALVFIYLLLKAASDINQHYKSENKNDKRFLRRCSLQSYAQTHRDRRASKEQKRTVASSSSSRRDTGAEQQYYYHNLEMSSSQKTPTPPPPPLSPLPGSGSGSGNHNWQLLRQRMTLSLDNSNSLSPLTKPELSVMMQRRRCSVPASTFHQQRHNSKNPLGLLSDSLERRTSITMPLVDSVDMLGPETTKRRVRMINRH</sequence>
<dbReference type="VEuPathDB" id="VectorBase:SCAU004000"/>
<organism evidence="2 3">
    <name type="scientific">Stomoxys calcitrans</name>
    <name type="common">Stable fly</name>
    <name type="synonym">Conops calcitrans</name>
    <dbReference type="NCBI Taxonomy" id="35570"/>
    <lineage>
        <taxon>Eukaryota</taxon>
        <taxon>Metazoa</taxon>
        <taxon>Ecdysozoa</taxon>
        <taxon>Arthropoda</taxon>
        <taxon>Hexapoda</taxon>
        <taxon>Insecta</taxon>
        <taxon>Pterygota</taxon>
        <taxon>Neoptera</taxon>
        <taxon>Endopterygota</taxon>
        <taxon>Diptera</taxon>
        <taxon>Brachycera</taxon>
        <taxon>Muscomorpha</taxon>
        <taxon>Muscoidea</taxon>
        <taxon>Muscidae</taxon>
        <taxon>Stomoxys</taxon>
    </lineage>
</organism>
<proteinExistence type="predicted"/>
<keyword evidence="3" id="KW-1185">Reference proteome</keyword>
<evidence type="ECO:0000313" key="3">
    <source>
        <dbReference type="Proteomes" id="UP000095300"/>
    </source>
</evidence>
<name>A0A1I8P1K0_STOCA</name>
<dbReference type="EnsemblMetazoa" id="SCAU004000-RB">
    <property type="protein sequence ID" value="SCAU004000-PB"/>
    <property type="gene ID" value="SCAU004000"/>
</dbReference>
<feature type="compositionally biased region" description="Pro residues" evidence="1">
    <location>
        <begin position="312"/>
        <end position="321"/>
    </location>
</feature>
<evidence type="ECO:0000313" key="2">
    <source>
        <dbReference type="EnsemblMetazoa" id="SCAU004000-PB"/>
    </source>
</evidence>
<feature type="region of interest" description="Disordered" evidence="1">
    <location>
        <begin position="157"/>
        <end position="205"/>
    </location>
</feature>
<feature type="compositionally biased region" description="Basic residues" evidence="1">
    <location>
        <begin position="177"/>
        <end position="186"/>
    </location>
</feature>
<protein>
    <submittedName>
        <fullName evidence="2">Uncharacterized protein</fullName>
    </submittedName>
</protein>
<feature type="region of interest" description="Disordered" evidence="1">
    <location>
        <begin position="266"/>
        <end position="294"/>
    </location>
</feature>